<dbReference type="Gene3D" id="1.10.10.10">
    <property type="entry name" value="Winged helix-like DNA-binding domain superfamily/Winged helix DNA-binding domain"/>
    <property type="match status" value="1"/>
</dbReference>
<evidence type="ECO:0000256" key="4">
    <source>
        <dbReference type="ARBA" id="ARBA00023242"/>
    </source>
</evidence>
<evidence type="ECO:0000259" key="7">
    <source>
        <dbReference type="PROSITE" id="PS50934"/>
    </source>
</evidence>
<evidence type="ECO:0000313" key="10">
    <source>
        <dbReference type="Proteomes" id="UP000694845"/>
    </source>
</evidence>
<evidence type="ECO:0000259" key="6">
    <source>
        <dbReference type="PROSITE" id="PS50090"/>
    </source>
</evidence>
<name>A0A8B7ZUS0_ACAPL</name>
<keyword evidence="5" id="KW-0805">Transcription regulation</keyword>
<evidence type="ECO:0000256" key="3">
    <source>
        <dbReference type="ARBA" id="ARBA00022833"/>
    </source>
</evidence>
<dbReference type="InterPro" id="IPR001005">
    <property type="entry name" value="SANT/Myb"/>
</dbReference>
<evidence type="ECO:0000256" key="1">
    <source>
        <dbReference type="ARBA" id="ARBA00022723"/>
    </source>
</evidence>
<keyword evidence="10" id="KW-1185">Reference proteome</keyword>
<dbReference type="AlphaFoldDB" id="A0A8B7ZUS0"/>
<comment type="subcellular location">
    <subcellularLocation>
        <location evidence="5">Nucleus</location>
    </subcellularLocation>
</comment>
<dbReference type="PROSITE" id="PS51294">
    <property type="entry name" value="HTH_MYB"/>
    <property type="match status" value="1"/>
</dbReference>
<dbReference type="GO" id="GO:0003713">
    <property type="term" value="F:transcription coactivator activity"/>
    <property type="evidence" value="ECO:0007669"/>
    <property type="project" value="InterPro"/>
</dbReference>
<dbReference type="PROSITE" id="PS50090">
    <property type="entry name" value="MYB_LIKE"/>
    <property type="match status" value="1"/>
</dbReference>
<proteinExistence type="predicted"/>
<evidence type="ECO:0000313" key="11">
    <source>
        <dbReference type="RefSeq" id="XP_022108842.1"/>
    </source>
</evidence>
<dbReference type="FunFam" id="1.10.10.60:FF:000110">
    <property type="entry name" value="Transcriptional adapter"/>
    <property type="match status" value="1"/>
</dbReference>
<organism evidence="10 11">
    <name type="scientific">Acanthaster planci</name>
    <name type="common">Crown-of-thorns starfish</name>
    <dbReference type="NCBI Taxonomy" id="133434"/>
    <lineage>
        <taxon>Eukaryota</taxon>
        <taxon>Metazoa</taxon>
        <taxon>Echinodermata</taxon>
        <taxon>Eleutherozoa</taxon>
        <taxon>Asterozoa</taxon>
        <taxon>Asteroidea</taxon>
        <taxon>Valvatacea</taxon>
        <taxon>Valvatida</taxon>
        <taxon>Acanthasteridae</taxon>
        <taxon>Acanthaster</taxon>
    </lineage>
</organism>
<dbReference type="KEGG" id="aplc:110989052"/>
<evidence type="ECO:0000256" key="5">
    <source>
        <dbReference type="PIRNR" id="PIRNR025024"/>
    </source>
</evidence>
<dbReference type="PROSITE" id="PS51293">
    <property type="entry name" value="SANT"/>
    <property type="match status" value="1"/>
</dbReference>
<dbReference type="InterPro" id="IPR007526">
    <property type="entry name" value="SWIRM"/>
</dbReference>
<feature type="domain" description="Myb-like" evidence="6">
    <location>
        <begin position="76"/>
        <end position="119"/>
    </location>
</feature>
<dbReference type="GO" id="GO:0008270">
    <property type="term" value="F:zinc ion binding"/>
    <property type="evidence" value="ECO:0007669"/>
    <property type="project" value="UniProtKB-KW"/>
</dbReference>
<dbReference type="OrthoDB" id="270417at2759"/>
<evidence type="ECO:0000256" key="2">
    <source>
        <dbReference type="ARBA" id="ARBA00022771"/>
    </source>
</evidence>
<dbReference type="InterPro" id="IPR016827">
    <property type="entry name" value="Ada2/TADA2"/>
</dbReference>
<keyword evidence="2" id="KW-0863">Zinc-finger</keyword>
<protein>
    <recommendedName>
        <fullName evidence="5">Transcriptional adapter</fullName>
    </recommendedName>
</protein>
<dbReference type="PIRSF" id="PIRSF025024">
    <property type="entry name" value="Transcriptional_adaptor_2"/>
    <property type="match status" value="1"/>
</dbReference>
<reference evidence="11" key="1">
    <citation type="submission" date="2025-08" db="UniProtKB">
        <authorList>
            <consortium name="RefSeq"/>
        </authorList>
    </citation>
    <scope>IDENTIFICATION</scope>
</reference>
<dbReference type="SUPFAM" id="SSF57850">
    <property type="entry name" value="RING/U-box"/>
    <property type="match status" value="1"/>
</dbReference>
<dbReference type="InterPro" id="IPR000433">
    <property type="entry name" value="Znf_ZZ"/>
</dbReference>
<dbReference type="GO" id="GO:0140672">
    <property type="term" value="C:ATAC complex"/>
    <property type="evidence" value="ECO:0007669"/>
    <property type="project" value="UniProtKB-ARBA"/>
</dbReference>
<dbReference type="SMART" id="SM00717">
    <property type="entry name" value="SANT"/>
    <property type="match status" value="1"/>
</dbReference>
<dbReference type="InterPro" id="IPR055141">
    <property type="entry name" value="TADA2A_B-like_dom"/>
</dbReference>
<keyword evidence="4 5" id="KW-0539">Nucleus</keyword>
<feature type="domain" description="HTH myb-type" evidence="9">
    <location>
        <begin position="75"/>
        <end position="123"/>
    </location>
</feature>
<sequence>MALAFHPLHMSVDHQPPCPGCSTYLIEPYIRCMVCGPPYLNICLHCFSKGWENSKHQSSHNYDIITNEFSVLDPTWTAKDEMKLLDAIGDCGIGNWQDIANQVPGRSRQECEQHYSKIYIENVKPPFPDFPEEMKGGQSKAIPCRWSEDPVRPIRDSQKAIDMAGYQPARGDFNTEYDNYAECDLRDIYFHNEDDKLLTELKFAAVDIHQSRKKERQRRKKIIRDFGLINLPKQNLQERTHTETVRNLINKLKSFARLHTPLAQDKLLEGLIYELDLKTEIDRLQEYRSNGIKNMIGARLYDRLKIKRAKREKRHHLDDVLATSQDPIACKQWLLRQALVDAGHTELLPILPSGGRKSAPPLDLTGFAGYERLNEKERELCATVRIIPEAYFEYKRIFQTECERVGHLKLKQARNLIKIDVNKIRKLFDFLVKEGLVNTS</sequence>
<dbReference type="Pfam" id="PF00249">
    <property type="entry name" value="Myb_DNA-binding"/>
    <property type="match status" value="1"/>
</dbReference>
<dbReference type="InterPro" id="IPR017884">
    <property type="entry name" value="SANT_dom"/>
</dbReference>
<feature type="domain" description="SANT" evidence="8">
    <location>
        <begin position="71"/>
        <end position="123"/>
    </location>
</feature>
<dbReference type="PANTHER" id="PTHR12374:SF20">
    <property type="entry name" value="TRANSCRIPTIONAL ADAPTER 2-ALPHA"/>
    <property type="match status" value="1"/>
</dbReference>
<dbReference type="InterPro" id="IPR009057">
    <property type="entry name" value="Homeodomain-like_sf"/>
</dbReference>
<dbReference type="FunFam" id="1.10.10.10:FF:000087">
    <property type="entry name" value="Transcriptional adapter 2"/>
    <property type="match status" value="1"/>
</dbReference>
<dbReference type="GO" id="GO:0003682">
    <property type="term" value="F:chromatin binding"/>
    <property type="evidence" value="ECO:0007669"/>
    <property type="project" value="TreeGrafter"/>
</dbReference>
<dbReference type="CTD" id="6871"/>
<dbReference type="GO" id="GO:0006338">
    <property type="term" value="P:chromatin remodeling"/>
    <property type="evidence" value="ECO:0007669"/>
    <property type="project" value="TreeGrafter"/>
</dbReference>
<dbReference type="Gene3D" id="1.10.10.60">
    <property type="entry name" value="Homeodomain-like"/>
    <property type="match status" value="1"/>
</dbReference>
<evidence type="ECO:0000259" key="9">
    <source>
        <dbReference type="PROSITE" id="PS51294"/>
    </source>
</evidence>
<feature type="domain" description="SWIRM" evidence="7">
    <location>
        <begin position="353"/>
        <end position="440"/>
    </location>
</feature>
<dbReference type="SUPFAM" id="SSF46689">
    <property type="entry name" value="Homeodomain-like"/>
    <property type="match status" value="2"/>
</dbReference>
<dbReference type="PROSITE" id="PS50934">
    <property type="entry name" value="SWIRM"/>
    <property type="match status" value="1"/>
</dbReference>
<dbReference type="InterPro" id="IPR017930">
    <property type="entry name" value="Myb_dom"/>
</dbReference>
<keyword evidence="1" id="KW-0479">Metal-binding</keyword>
<dbReference type="Pfam" id="PF04433">
    <property type="entry name" value="SWIRM"/>
    <property type="match status" value="1"/>
</dbReference>
<gene>
    <name evidence="11" type="primary">LOC110989052</name>
</gene>
<keyword evidence="3" id="KW-0862">Zinc</keyword>
<dbReference type="Proteomes" id="UP000694845">
    <property type="component" value="Unplaced"/>
</dbReference>
<dbReference type="CDD" id="cd00167">
    <property type="entry name" value="SANT"/>
    <property type="match status" value="1"/>
</dbReference>
<evidence type="ECO:0000259" key="8">
    <source>
        <dbReference type="PROSITE" id="PS51293"/>
    </source>
</evidence>
<keyword evidence="5" id="KW-0804">Transcription</keyword>
<dbReference type="Pfam" id="PF22941">
    <property type="entry name" value="TADA2A-like_3rd"/>
    <property type="match status" value="1"/>
</dbReference>
<dbReference type="PANTHER" id="PTHR12374">
    <property type="entry name" value="TRANSCRIPTIONAL ADAPTOR 2 ADA2 -RELATED"/>
    <property type="match status" value="1"/>
</dbReference>
<dbReference type="GeneID" id="110989052"/>
<dbReference type="GO" id="GO:0005634">
    <property type="term" value="C:nucleus"/>
    <property type="evidence" value="ECO:0007669"/>
    <property type="project" value="UniProtKB-SubCell"/>
</dbReference>
<dbReference type="InterPro" id="IPR036388">
    <property type="entry name" value="WH-like_DNA-bd_sf"/>
</dbReference>
<dbReference type="RefSeq" id="XP_022108842.1">
    <property type="nucleotide sequence ID" value="XM_022253150.1"/>
</dbReference>
<dbReference type="Pfam" id="PF25299">
    <property type="entry name" value="ZZ_ADA2"/>
    <property type="match status" value="1"/>
</dbReference>
<dbReference type="GO" id="GO:0006357">
    <property type="term" value="P:regulation of transcription by RNA polymerase II"/>
    <property type="evidence" value="ECO:0007669"/>
    <property type="project" value="InterPro"/>
</dbReference>
<accession>A0A8B7ZUS0</accession>